<proteinExistence type="predicted"/>
<dbReference type="SUPFAM" id="SSF56112">
    <property type="entry name" value="Protein kinase-like (PK-like)"/>
    <property type="match status" value="1"/>
</dbReference>
<dbReference type="KEGG" id="sbat:G4Z16_27995"/>
<dbReference type="InterPro" id="IPR011009">
    <property type="entry name" value="Kinase-like_dom_sf"/>
</dbReference>
<dbReference type="GO" id="GO:0016740">
    <property type="term" value="F:transferase activity"/>
    <property type="evidence" value="ECO:0007669"/>
    <property type="project" value="UniProtKB-KW"/>
</dbReference>
<dbReference type="Proteomes" id="UP000595046">
    <property type="component" value="Chromosome"/>
</dbReference>
<keyword evidence="2" id="KW-0808">Transferase</keyword>
<dbReference type="Pfam" id="PF01636">
    <property type="entry name" value="APH"/>
    <property type="match status" value="1"/>
</dbReference>
<accession>A0A7T1TAZ7</accession>
<sequence length="353" mass="36525">MVCESPPEQTGSRRLPWGGLPQSVRSGIEDVFGRKAAVATSLPGGFSEGLAARLESADGRKAFAKAVDATAAPAVGAFHRREIATVRALPPGTPSPRLLGSFEDGGWVALVFEHVDGTLPAQPWREAELERVLDALTGLAERLTPAPALEVAPGAPRLGGWARLAGDHRAMTRLAELAPGAALDLDLHLRLEADLDEATAGETLTHGDLYPFNVLLTGERAVFVDWPHARVGPAHADLVTLLSSVALSGIDPEPFVARAPLTSGVEPEAVDVLISAQAGFLLASSCTAGPAADPHLVRMMTRLGLACLRWLSARRGTNGRPGRASWGRGLPVCASGSCVVTGAGRSGGGPGAA</sequence>
<evidence type="ECO:0000313" key="2">
    <source>
        <dbReference type="EMBL" id="QPP09617.1"/>
    </source>
</evidence>
<feature type="domain" description="Aminoglycoside phosphotransferase" evidence="1">
    <location>
        <begin position="56"/>
        <end position="244"/>
    </location>
</feature>
<dbReference type="EMBL" id="CP048882">
    <property type="protein sequence ID" value="QPP09617.1"/>
    <property type="molecule type" value="Genomic_DNA"/>
</dbReference>
<evidence type="ECO:0000259" key="1">
    <source>
        <dbReference type="Pfam" id="PF01636"/>
    </source>
</evidence>
<reference evidence="3" key="1">
    <citation type="submission" date="2020-02" db="EMBL/GenBank/DDBJ databases">
        <title>Streptomyces sp. ASO4wet.</title>
        <authorList>
            <person name="Risdian C."/>
            <person name="Landwehr W."/>
            <person name="Schupp P."/>
            <person name="Wink J."/>
        </authorList>
    </citation>
    <scope>NUCLEOTIDE SEQUENCE [LARGE SCALE GENOMIC DNA]</scope>
    <source>
        <strain evidence="3">ASO4wet</strain>
    </source>
</reference>
<protein>
    <submittedName>
        <fullName evidence="2">Phosphotransferase</fullName>
    </submittedName>
</protein>
<dbReference type="Gene3D" id="3.90.1200.10">
    <property type="match status" value="1"/>
</dbReference>
<dbReference type="AlphaFoldDB" id="A0A7T1TAZ7"/>
<organism evidence="2 3">
    <name type="scientific">Streptomyces bathyalis</name>
    <dbReference type="NCBI Taxonomy" id="2710756"/>
    <lineage>
        <taxon>Bacteria</taxon>
        <taxon>Bacillati</taxon>
        <taxon>Actinomycetota</taxon>
        <taxon>Actinomycetes</taxon>
        <taxon>Kitasatosporales</taxon>
        <taxon>Streptomycetaceae</taxon>
        <taxon>Streptomyces</taxon>
    </lineage>
</organism>
<name>A0A7T1TAZ7_9ACTN</name>
<keyword evidence="3" id="KW-1185">Reference proteome</keyword>
<dbReference type="InterPro" id="IPR002575">
    <property type="entry name" value="Aminoglycoside_PTrfase"/>
</dbReference>
<evidence type="ECO:0000313" key="3">
    <source>
        <dbReference type="Proteomes" id="UP000595046"/>
    </source>
</evidence>
<gene>
    <name evidence="2" type="ORF">G4Z16_27995</name>
</gene>